<evidence type="ECO:0000313" key="1">
    <source>
        <dbReference type="EMBL" id="ORB57909.1"/>
    </source>
</evidence>
<reference evidence="1 2" key="1">
    <citation type="submission" date="2016-12" db="EMBL/GenBank/DDBJ databases">
        <title>The new phylogeny of genus Mycobacterium.</title>
        <authorList>
            <person name="Tortoli E."/>
            <person name="Trovato A."/>
            <person name="Cirillo D.M."/>
        </authorList>
    </citation>
    <scope>NUCLEOTIDE SEQUENCE [LARGE SCALE GENOMIC DNA]</scope>
    <source>
        <strain evidence="1 2">CCUG 66554</strain>
    </source>
</reference>
<protein>
    <submittedName>
        <fullName evidence="1">Uncharacterized protein</fullName>
    </submittedName>
</protein>
<dbReference type="EMBL" id="MVII01000013">
    <property type="protein sequence ID" value="ORB57909.1"/>
    <property type="molecule type" value="Genomic_DNA"/>
</dbReference>
<dbReference type="Proteomes" id="UP000192434">
    <property type="component" value="Unassembled WGS sequence"/>
</dbReference>
<accession>A0A1X0J722</accession>
<gene>
    <name evidence="1" type="ORF">BST43_11625</name>
</gene>
<dbReference type="AlphaFoldDB" id="A0A1X0J722"/>
<sequence length="72" mass="8047">MAAGFGACARGASGSSIPAASIERPWPITFRVHFALVRPRADRVMARMPNAATCCSLRMYERYSRTYVCYRN</sequence>
<name>A0A1X0J722_9MYCO</name>
<evidence type="ECO:0000313" key="2">
    <source>
        <dbReference type="Proteomes" id="UP000192434"/>
    </source>
</evidence>
<organism evidence="1 2">
    <name type="scientific">Mycobacteroides saopaulense</name>
    <dbReference type="NCBI Taxonomy" id="1578165"/>
    <lineage>
        <taxon>Bacteria</taxon>
        <taxon>Bacillati</taxon>
        <taxon>Actinomycetota</taxon>
        <taxon>Actinomycetes</taxon>
        <taxon>Mycobacteriales</taxon>
        <taxon>Mycobacteriaceae</taxon>
        <taxon>Mycobacteroides</taxon>
    </lineage>
</organism>
<comment type="caution">
    <text evidence="1">The sequence shown here is derived from an EMBL/GenBank/DDBJ whole genome shotgun (WGS) entry which is preliminary data.</text>
</comment>
<proteinExistence type="predicted"/>